<accession>A0A0N0RFT5</accession>
<dbReference type="InterPro" id="IPR029056">
    <property type="entry name" value="Ribokinase-like"/>
</dbReference>
<dbReference type="STRING" id="872965.SE16_09755"/>
<dbReference type="Pfam" id="PF00294">
    <property type="entry name" value="PfkB"/>
    <property type="match status" value="1"/>
</dbReference>
<dbReference type="GO" id="GO:0033785">
    <property type="term" value="F:heptose 7-phosphate kinase activity"/>
    <property type="evidence" value="ECO:0007669"/>
    <property type="project" value="TreeGrafter"/>
</dbReference>
<evidence type="ECO:0000313" key="3">
    <source>
        <dbReference type="Proteomes" id="UP000037784"/>
    </source>
</evidence>
<proteinExistence type="predicted"/>
<gene>
    <name evidence="2" type="ORF">ARMA_2631</name>
</gene>
<sequence>MVGDDQQGRDLLDLLHRAGVHTEAVVRDPSRPTTTKTRIVAEGSFVHGQHLARIDHLDRRPLDHPVETLLVERLHHVAGRVNAIAVSNYRNGVITDGVIAACHAARAQHGVLLCVDSQGGLQRFRGFDVVKCNRAEAESELGAHLPDAPAERLDAVRALRRQCDAHWLVVTLGDEGMVWATPDAAGHVPPARRATVYDVTGAGDTVLALLTLARLAGLAPADACHLANLAAGLVVQVLGNYAPTRDELESLWQAHPTPPV</sequence>
<dbReference type="Proteomes" id="UP000037784">
    <property type="component" value="Unassembled WGS sequence"/>
</dbReference>
<name>A0A0N0RFT5_9CHLR</name>
<dbReference type="AlphaFoldDB" id="A0A0N0RFT5"/>
<dbReference type="PANTHER" id="PTHR46969">
    <property type="entry name" value="BIFUNCTIONAL PROTEIN HLDE"/>
    <property type="match status" value="1"/>
</dbReference>
<dbReference type="GO" id="GO:0033786">
    <property type="term" value="F:heptose-1-phosphate adenylyltransferase activity"/>
    <property type="evidence" value="ECO:0007669"/>
    <property type="project" value="TreeGrafter"/>
</dbReference>
<keyword evidence="3" id="KW-1185">Reference proteome</keyword>
<dbReference type="InterPro" id="IPR011611">
    <property type="entry name" value="PfkB_dom"/>
</dbReference>
<dbReference type="GO" id="GO:0005829">
    <property type="term" value="C:cytosol"/>
    <property type="evidence" value="ECO:0007669"/>
    <property type="project" value="TreeGrafter"/>
</dbReference>
<dbReference type="PANTHER" id="PTHR46969:SF1">
    <property type="entry name" value="BIFUNCTIONAL PROTEIN HLDE"/>
    <property type="match status" value="1"/>
</dbReference>
<reference evidence="3" key="2">
    <citation type="submission" date="2015-08" db="EMBL/GenBank/DDBJ databases">
        <title>Draft Genome Sequence of a Heterotrophic Facultative Anaerobic Bacterium Ardenticatena maritima Strain 110S.</title>
        <authorList>
            <person name="Kawaichi S."/>
            <person name="Yoshida T."/>
            <person name="Sako Y."/>
            <person name="Nakamura R."/>
        </authorList>
    </citation>
    <scope>NUCLEOTIDE SEQUENCE [LARGE SCALE GENOMIC DNA]</scope>
    <source>
        <strain evidence="3">110S</strain>
    </source>
</reference>
<reference evidence="2 3" key="1">
    <citation type="journal article" date="2015" name="Genome Announc.">
        <title>Draft Genome Sequence of a Heterotrophic Facultative Anaerobic Thermophilic Bacterium, Ardenticatena maritima Strain 110ST.</title>
        <authorList>
            <person name="Kawaichi S."/>
            <person name="Yoshida T."/>
            <person name="Sako Y."/>
            <person name="Nakamura R."/>
        </authorList>
    </citation>
    <scope>NUCLEOTIDE SEQUENCE [LARGE SCALE GENOMIC DNA]</scope>
    <source>
        <strain evidence="2 3">110S</strain>
    </source>
</reference>
<dbReference type="InParanoid" id="A0A0N0RFT5"/>
<organism evidence="2 3">
    <name type="scientific">Ardenticatena maritima</name>
    <dbReference type="NCBI Taxonomy" id="872965"/>
    <lineage>
        <taxon>Bacteria</taxon>
        <taxon>Bacillati</taxon>
        <taxon>Chloroflexota</taxon>
        <taxon>Ardenticatenia</taxon>
        <taxon>Ardenticatenales</taxon>
        <taxon>Ardenticatenaceae</taxon>
        <taxon>Ardenticatena</taxon>
    </lineage>
</organism>
<dbReference type="SUPFAM" id="SSF53613">
    <property type="entry name" value="Ribokinase-like"/>
    <property type="match status" value="1"/>
</dbReference>
<dbReference type="Gene3D" id="3.40.1190.20">
    <property type="match status" value="1"/>
</dbReference>
<dbReference type="EMBL" id="BBZA01000230">
    <property type="protein sequence ID" value="GAP64208.1"/>
    <property type="molecule type" value="Genomic_DNA"/>
</dbReference>
<protein>
    <recommendedName>
        <fullName evidence="1">Carbohydrate kinase PfkB domain-containing protein</fullName>
    </recommendedName>
</protein>
<comment type="caution">
    <text evidence="2">The sequence shown here is derived from an EMBL/GenBank/DDBJ whole genome shotgun (WGS) entry which is preliminary data.</text>
</comment>
<feature type="domain" description="Carbohydrate kinase PfkB" evidence="1">
    <location>
        <begin position="2"/>
        <end position="243"/>
    </location>
</feature>
<evidence type="ECO:0000259" key="1">
    <source>
        <dbReference type="Pfam" id="PF00294"/>
    </source>
</evidence>
<evidence type="ECO:0000313" key="2">
    <source>
        <dbReference type="EMBL" id="GAP64208.1"/>
    </source>
</evidence>